<dbReference type="SUPFAM" id="SSF53335">
    <property type="entry name" value="S-adenosyl-L-methionine-dependent methyltransferases"/>
    <property type="match status" value="1"/>
</dbReference>
<dbReference type="PANTHER" id="PTHR43861:SF1">
    <property type="entry name" value="TRANS-ACONITATE 2-METHYLTRANSFERASE"/>
    <property type="match status" value="1"/>
</dbReference>
<dbReference type="InterPro" id="IPR013216">
    <property type="entry name" value="Methyltransf_11"/>
</dbReference>
<dbReference type="EnsemblMetazoa" id="SCAU016516-RA">
    <property type="protein sequence ID" value="SCAU016516-PA"/>
    <property type="gene ID" value="SCAU016516"/>
</dbReference>
<dbReference type="Gene3D" id="3.40.50.150">
    <property type="entry name" value="Vaccinia Virus protein VP39"/>
    <property type="match status" value="1"/>
</dbReference>
<gene>
    <name evidence="2" type="primary">106092534</name>
</gene>
<dbReference type="InterPro" id="IPR029063">
    <property type="entry name" value="SAM-dependent_MTases_sf"/>
</dbReference>
<reference evidence="2" key="1">
    <citation type="submission" date="2020-05" db="UniProtKB">
        <authorList>
            <consortium name="EnsemblMetazoa"/>
        </authorList>
    </citation>
    <scope>IDENTIFICATION</scope>
    <source>
        <strain evidence="2">USDA</strain>
    </source>
</reference>
<dbReference type="PANTHER" id="PTHR43861">
    <property type="entry name" value="TRANS-ACONITATE 2-METHYLTRANSFERASE-RELATED"/>
    <property type="match status" value="1"/>
</dbReference>
<organism evidence="2 3">
    <name type="scientific">Stomoxys calcitrans</name>
    <name type="common">Stable fly</name>
    <name type="synonym">Conops calcitrans</name>
    <dbReference type="NCBI Taxonomy" id="35570"/>
    <lineage>
        <taxon>Eukaryota</taxon>
        <taxon>Metazoa</taxon>
        <taxon>Ecdysozoa</taxon>
        <taxon>Arthropoda</taxon>
        <taxon>Hexapoda</taxon>
        <taxon>Insecta</taxon>
        <taxon>Pterygota</taxon>
        <taxon>Neoptera</taxon>
        <taxon>Endopterygota</taxon>
        <taxon>Diptera</taxon>
        <taxon>Brachycera</taxon>
        <taxon>Muscomorpha</taxon>
        <taxon>Muscoidea</taxon>
        <taxon>Muscidae</taxon>
        <taxon>Stomoxys</taxon>
    </lineage>
</organism>
<dbReference type="AlphaFoldDB" id="A0A1I8QF53"/>
<dbReference type="VEuPathDB" id="VectorBase:SCAU016516"/>
<dbReference type="CDD" id="cd02440">
    <property type="entry name" value="AdoMet_MTases"/>
    <property type="match status" value="1"/>
</dbReference>
<sequence length="288" mass="33110">MNTPDNYHKSHNTLKEDVGKLFKIFSKELKWQSEGDDTFCDIGTGPGDFFNDYIYPTISKKCNKIILSDISKEMLEYCQNNMQHSEKIEYKRFDIAAVNGIPIDLEGQFDHLTSMLVLHWVSDYRVALRNTLSLLRPQGGDCIVIFFSCNSFCKACNKLSNSSKWSSFTQGRGLFILPFEDSNDSKKDFRNMMLDEGFRNINVDKKTILYDYGSASIMREGLLSVCRPLEFIPKARREEFLDDLLPLMAEIAANRLDINTEKAKSLISVDLIVAYGQRLYIENEDDFS</sequence>
<keyword evidence="3" id="KW-1185">Reference proteome</keyword>
<accession>A0A1I8QF53</accession>
<dbReference type="KEGG" id="scac:106092534"/>
<dbReference type="OrthoDB" id="66144at2759"/>
<dbReference type="Pfam" id="PF08241">
    <property type="entry name" value="Methyltransf_11"/>
    <property type="match status" value="1"/>
</dbReference>
<dbReference type="Proteomes" id="UP000095300">
    <property type="component" value="Unassembled WGS sequence"/>
</dbReference>
<feature type="domain" description="Methyltransferase type 11" evidence="1">
    <location>
        <begin position="41"/>
        <end position="139"/>
    </location>
</feature>
<evidence type="ECO:0000259" key="1">
    <source>
        <dbReference type="Pfam" id="PF08241"/>
    </source>
</evidence>
<dbReference type="STRING" id="35570.A0A1I8QF53"/>
<protein>
    <recommendedName>
        <fullName evidence="1">Methyltransferase type 11 domain-containing protein</fullName>
    </recommendedName>
</protein>
<dbReference type="GO" id="GO:0008757">
    <property type="term" value="F:S-adenosylmethionine-dependent methyltransferase activity"/>
    <property type="evidence" value="ECO:0007669"/>
    <property type="project" value="InterPro"/>
</dbReference>
<name>A0A1I8QF53_STOCA</name>
<evidence type="ECO:0000313" key="3">
    <source>
        <dbReference type="Proteomes" id="UP000095300"/>
    </source>
</evidence>
<evidence type="ECO:0000313" key="2">
    <source>
        <dbReference type="EnsemblMetazoa" id="SCAU016516-PA"/>
    </source>
</evidence>
<proteinExistence type="predicted"/>